<feature type="transmembrane region" description="Helical" evidence="1">
    <location>
        <begin position="89"/>
        <end position="110"/>
    </location>
</feature>
<dbReference type="OrthoDB" id="8617430at2"/>
<dbReference type="InterPro" id="IPR051474">
    <property type="entry name" value="Anti-sigma-K/W_factor"/>
</dbReference>
<gene>
    <name evidence="3" type="ORF">WG78_06580</name>
</gene>
<organism evidence="3 4">
    <name type="scientific">Amantichitinum ursilacus</name>
    <dbReference type="NCBI Taxonomy" id="857265"/>
    <lineage>
        <taxon>Bacteria</taxon>
        <taxon>Pseudomonadati</taxon>
        <taxon>Pseudomonadota</taxon>
        <taxon>Betaproteobacteria</taxon>
        <taxon>Neisseriales</taxon>
        <taxon>Chitinibacteraceae</taxon>
        <taxon>Amantichitinum</taxon>
    </lineage>
</organism>
<keyword evidence="1" id="KW-1133">Transmembrane helix</keyword>
<evidence type="ECO:0000259" key="2">
    <source>
        <dbReference type="Pfam" id="PF10099"/>
    </source>
</evidence>
<keyword evidence="1" id="KW-0472">Membrane</keyword>
<dbReference type="GO" id="GO:0005886">
    <property type="term" value="C:plasma membrane"/>
    <property type="evidence" value="ECO:0007669"/>
    <property type="project" value="InterPro"/>
</dbReference>
<keyword evidence="4" id="KW-1185">Reference proteome</keyword>
<keyword evidence="1" id="KW-0812">Transmembrane</keyword>
<name>A0A0N0GQ09_9NEIS</name>
<dbReference type="RefSeq" id="WP_053936977.1">
    <property type="nucleotide sequence ID" value="NZ_LAQT01000003.1"/>
</dbReference>
<dbReference type="Pfam" id="PF10099">
    <property type="entry name" value="RskA_C"/>
    <property type="match status" value="1"/>
</dbReference>
<dbReference type="GO" id="GO:0006417">
    <property type="term" value="P:regulation of translation"/>
    <property type="evidence" value="ECO:0007669"/>
    <property type="project" value="TreeGrafter"/>
</dbReference>
<dbReference type="GO" id="GO:0016989">
    <property type="term" value="F:sigma factor antagonist activity"/>
    <property type="evidence" value="ECO:0007669"/>
    <property type="project" value="TreeGrafter"/>
</dbReference>
<dbReference type="EMBL" id="LAQT01000003">
    <property type="protein sequence ID" value="KPC54294.1"/>
    <property type="molecule type" value="Genomic_DNA"/>
</dbReference>
<reference evidence="3 4" key="1">
    <citation type="submission" date="2015-07" db="EMBL/GenBank/DDBJ databases">
        <title>Draft genome sequence of the Amantichitinum ursilacus IGB-41, a new chitin-degrading bacterium.</title>
        <authorList>
            <person name="Kirstahler P."/>
            <person name="Guenther M."/>
            <person name="Grumaz C."/>
            <person name="Rupp S."/>
            <person name="Zibek S."/>
            <person name="Sohn K."/>
        </authorList>
    </citation>
    <scope>NUCLEOTIDE SEQUENCE [LARGE SCALE GENOMIC DNA]</scope>
    <source>
        <strain evidence="3 4">IGB-41</strain>
    </source>
</reference>
<feature type="domain" description="Anti-sigma K factor RskA C-terminal" evidence="2">
    <location>
        <begin position="99"/>
        <end position="218"/>
    </location>
</feature>
<dbReference type="PANTHER" id="PTHR37461:SF1">
    <property type="entry name" value="ANTI-SIGMA-K FACTOR RSKA"/>
    <property type="match status" value="1"/>
</dbReference>
<dbReference type="PATRIC" id="fig|857265.3.peg.1353"/>
<proteinExistence type="predicted"/>
<evidence type="ECO:0000256" key="1">
    <source>
        <dbReference type="SAM" id="Phobius"/>
    </source>
</evidence>
<evidence type="ECO:0000313" key="3">
    <source>
        <dbReference type="EMBL" id="KPC54294.1"/>
    </source>
</evidence>
<sequence>MNYRNPLLQTQLAGQYVVGTLRGPARRRFEGLMAADAALRRTVRETEDQLLPLVRAVPPVDPPARVWRQIARRVRAMREVSPWSWGGLYLWRLLAGGFAVAALALSVVLVQPKPAATLVPAQMALLQDKTQHVALVARVAADGSVRVSPLENLSGTATNKALELWAIPPGGAPKSLGLIAANGATLVKRPQVLAGAEVLAVSLEPPGGSPTGAPTGPVLWVGKLVNV</sequence>
<dbReference type="PANTHER" id="PTHR37461">
    <property type="entry name" value="ANTI-SIGMA-K FACTOR RSKA"/>
    <property type="match status" value="1"/>
</dbReference>
<evidence type="ECO:0000313" key="4">
    <source>
        <dbReference type="Proteomes" id="UP000037939"/>
    </source>
</evidence>
<dbReference type="STRING" id="857265.WG78_06580"/>
<dbReference type="AlphaFoldDB" id="A0A0N0GQ09"/>
<dbReference type="Proteomes" id="UP000037939">
    <property type="component" value="Unassembled WGS sequence"/>
</dbReference>
<accession>A0A0N0GQ09</accession>
<dbReference type="InterPro" id="IPR018764">
    <property type="entry name" value="RskA_C"/>
</dbReference>
<protein>
    <submittedName>
        <fullName evidence="3">Anti-sigma-K factor rskA</fullName>
    </submittedName>
</protein>
<comment type="caution">
    <text evidence="3">The sequence shown here is derived from an EMBL/GenBank/DDBJ whole genome shotgun (WGS) entry which is preliminary data.</text>
</comment>